<feature type="chain" id="PRO_5047042042" evidence="1">
    <location>
        <begin position="31"/>
        <end position="139"/>
    </location>
</feature>
<sequence length="139" mass="14933">MHTQIRNPRVVLFAATALVILGTIATAAKADGQPVVSLEPMMLGRTGFMIYSDRASPLSSLPVRRVITNGDNVEIEYDTSAPPRMVVSRPVARIVGSGENLSVEYDDQQASNMPHAMPNVGGGHNAGLWNLRSLPPSLR</sequence>
<feature type="signal peptide" evidence="1">
    <location>
        <begin position="1"/>
        <end position="30"/>
    </location>
</feature>
<evidence type="ECO:0000313" key="3">
    <source>
        <dbReference type="Proteomes" id="UP000831327"/>
    </source>
</evidence>
<dbReference type="RefSeq" id="WP_244458907.1">
    <property type="nucleotide sequence ID" value="NZ_AP025637.1"/>
</dbReference>
<evidence type="ECO:0000256" key="1">
    <source>
        <dbReference type="SAM" id="SignalP"/>
    </source>
</evidence>
<name>A0ABN6P1N6_9PROT</name>
<gene>
    <name evidence="2" type="ORF">Rmf_15870</name>
</gene>
<proteinExistence type="predicted"/>
<protein>
    <submittedName>
        <fullName evidence="2">Uncharacterized protein</fullName>
    </submittedName>
</protein>
<reference evidence="2 3" key="1">
    <citation type="journal article" date="2016" name="Microbes Environ.">
        <title>Phylogenetically diverse aerobic anoxygenic phototrophic bacteria isolated from epilithic biofilms in Tama river, Japan.</title>
        <authorList>
            <person name="Hirose S."/>
            <person name="Matsuura K."/>
            <person name="Haruta S."/>
        </authorList>
    </citation>
    <scope>NUCLEOTIDE SEQUENCE [LARGE SCALE GENOMIC DNA]</scope>
    <source>
        <strain evidence="2 3">S08</strain>
    </source>
</reference>
<accession>A0ABN6P1N6</accession>
<keyword evidence="3" id="KW-1185">Reference proteome</keyword>
<organism evidence="2 3">
    <name type="scientific">Roseomonas fluvialis</name>
    <dbReference type="NCBI Taxonomy" id="1750527"/>
    <lineage>
        <taxon>Bacteria</taxon>
        <taxon>Pseudomonadati</taxon>
        <taxon>Pseudomonadota</taxon>
        <taxon>Alphaproteobacteria</taxon>
        <taxon>Acetobacterales</taxon>
        <taxon>Roseomonadaceae</taxon>
        <taxon>Roseomonas</taxon>
    </lineage>
</organism>
<dbReference type="EMBL" id="AP025637">
    <property type="protein sequence ID" value="BDG71658.1"/>
    <property type="molecule type" value="Genomic_DNA"/>
</dbReference>
<dbReference type="Proteomes" id="UP000831327">
    <property type="component" value="Chromosome"/>
</dbReference>
<keyword evidence="1" id="KW-0732">Signal</keyword>
<evidence type="ECO:0000313" key="2">
    <source>
        <dbReference type="EMBL" id="BDG71658.1"/>
    </source>
</evidence>